<accession>A0A1H1AB54</accession>
<sequence length="270" mass="28114">MSKLKALMSLALGASVAAAAVVGPAPAALAAVQPNQGAGVVVPLAAGDRLNTANKQQIIDVFNGINKFRASKGLEPVKFNATVSELSEDWSDKMASTGDFKHNPGYAQDPRVAERWSNAGEIIAYRTDTRGQGLVDQWIGSPGHNRIMSDPAYDTIGVGISIKKDANGRVKMYGTVNFFKFRTPPAGQYDTASAFFGSTVSAPAPAPAPAAVRAPAGPSIQSAGDIVAVDQAGVLWNYGIGKNNANSSAWKIGSGFGNAKEVHVADWNAD</sequence>
<dbReference type="EMBL" id="FNKH01000002">
    <property type="protein sequence ID" value="SDQ36913.1"/>
    <property type="molecule type" value="Genomic_DNA"/>
</dbReference>
<evidence type="ECO:0000313" key="3">
    <source>
        <dbReference type="EMBL" id="SDQ36913.1"/>
    </source>
</evidence>
<feature type="domain" description="SCP" evidence="2">
    <location>
        <begin position="63"/>
        <end position="168"/>
    </location>
</feature>
<dbReference type="Pfam" id="PF00188">
    <property type="entry name" value="CAP"/>
    <property type="match status" value="1"/>
</dbReference>
<gene>
    <name evidence="3" type="ORF">SAMN04489742_0844</name>
</gene>
<proteinExistence type="predicted"/>
<feature type="chain" id="PRO_5038860198" evidence="1">
    <location>
        <begin position="20"/>
        <end position="270"/>
    </location>
</feature>
<reference evidence="3 4" key="1">
    <citation type="submission" date="2016-10" db="EMBL/GenBank/DDBJ databases">
        <authorList>
            <person name="de Groot N.N."/>
        </authorList>
    </citation>
    <scope>NUCLEOTIDE SEQUENCE [LARGE SCALE GENOMIC DNA]</scope>
    <source>
        <strain evidence="3 4">DSM 20117</strain>
    </source>
</reference>
<evidence type="ECO:0000313" key="4">
    <source>
        <dbReference type="Proteomes" id="UP000181917"/>
    </source>
</evidence>
<evidence type="ECO:0000256" key="1">
    <source>
        <dbReference type="SAM" id="SignalP"/>
    </source>
</evidence>
<dbReference type="InterPro" id="IPR014044">
    <property type="entry name" value="CAP_dom"/>
</dbReference>
<organism evidence="3 4">
    <name type="scientific">Crystallibacter crystallopoietes</name>
    <dbReference type="NCBI Taxonomy" id="37928"/>
    <lineage>
        <taxon>Bacteria</taxon>
        <taxon>Bacillati</taxon>
        <taxon>Actinomycetota</taxon>
        <taxon>Actinomycetes</taxon>
        <taxon>Micrococcales</taxon>
        <taxon>Micrococcaceae</taxon>
        <taxon>Crystallibacter</taxon>
    </lineage>
</organism>
<feature type="signal peptide" evidence="1">
    <location>
        <begin position="1"/>
        <end position="19"/>
    </location>
</feature>
<dbReference type="SUPFAM" id="SSF55797">
    <property type="entry name" value="PR-1-like"/>
    <property type="match status" value="1"/>
</dbReference>
<dbReference type="InterPro" id="IPR035940">
    <property type="entry name" value="CAP_sf"/>
</dbReference>
<dbReference type="PANTHER" id="PTHR31157:SF1">
    <property type="entry name" value="SCP DOMAIN-CONTAINING PROTEIN"/>
    <property type="match status" value="1"/>
</dbReference>
<protein>
    <submittedName>
        <fullName evidence="3">Uncharacterized conserved protein YkwD, contains CAP (CSP/antigen 5/PR1) domain</fullName>
    </submittedName>
</protein>
<dbReference type="PANTHER" id="PTHR31157">
    <property type="entry name" value="SCP DOMAIN-CONTAINING PROTEIN"/>
    <property type="match status" value="1"/>
</dbReference>
<dbReference type="AlphaFoldDB" id="A0A1H1AB54"/>
<dbReference type="OrthoDB" id="5140323at2"/>
<dbReference type="STRING" id="37928.SAMN04489742_0844"/>
<keyword evidence="4" id="KW-1185">Reference proteome</keyword>
<keyword evidence="1" id="KW-0732">Signal</keyword>
<name>A0A1H1AB54_9MICC</name>
<dbReference type="Proteomes" id="UP000181917">
    <property type="component" value="Unassembled WGS sequence"/>
</dbReference>
<dbReference type="CDD" id="cd05379">
    <property type="entry name" value="CAP_bacterial"/>
    <property type="match status" value="1"/>
</dbReference>
<evidence type="ECO:0000259" key="2">
    <source>
        <dbReference type="Pfam" id="PF00188"/>
    </source>
</evidence>
<dbReference type="RefSeq" id="WP_139186739.1">
    <property type="nucleotide sequence ID" value="NZ_CP018863.1"/>
</dbReference>
<dbReference type="Gene3D" id="3.40.33.10">
    <property type="entry name" value="CAP"/>
    <property type="match status" value="1"/>
</dbReference>